<feature type="transmembrane region" description="Helical" evidence="1">
    <location>
        <begin position="64"/>
        <end position="83"/>
    </location>
</feature>
<dbReference type="EMBL" id="LT906464">
    <property type="protein sequence ID" value="SNW03503.1"/>
    <property type="molecule type" value="Genomic_DNA"/>
</dbReference>
<evidence type="ECO:0000313" key="3">
    <source>
        <dbReference type="EMBL" id="SNW03503.1"/>
    </source>
</evidence>
<accession>A0A240C898</accession>
<keyword evidence="1" id="KW-0472">Membrane</keyword>
<evidence type="ECO:0000313" key="4">
    <source>
        <dbReference type="Proteomes" id="UP000243706"/>
    </source>
</evidence>
<dbReference type="KEGG" id="smus:C7J88_04950"/>
<gene>
    <name evidence="2" type="ORF">GCM10007183_14640</name>
    <name evidence="3" type="ORF">SAMEA4412661_01657</name>
</gene>
<dbReference type="RefSeq" id="WP_095117539.1">
    <property type="nucleotide sequence ID" value="NZ_BMCB01000008.1"/>
</dbReference>
<reference evidence="2" key="4">
    <citation type="submission" date="2024-05" db="EMBL/GenBank/DDBJ databases">
        <authorList>
            <person name="Sun Q."/>
            <person name="Sedlacek I."/>
        </authorList>
    </citation>
    <scope>NUCLEOTIDE SEQUENCE</scope>
    <source>
        <strain evidence="2">CCM 4175</strain>
    </source>
</reference>
<keyword evidence="5" id="KW-1185">Reference proteome</keyword>
<reference evidence="2" key="1">
    <citation type="journal article" date="2014" name="Int. J. Syst. Evol. Microbiol.">
        <title>Complete genome of a new Firmicutes species belonging to the dominant human colonic microbiota ('Ruminococcus bicirculans') reveals two chromosomes and a selective capacity to utilize plant glucans.</title>
        <authorList>
            <consortium name="NISC Comparative Sequencing Program"/>
            <person name="Wegmann U."/>
            <person name="Louis P."/>
            <person name="Goesmann A."/>
            <person name="Henrissat B."/>
            <person name="Duncan S.H."/>
            <person name="Flint H.J."/>
        </authorList>
    </citation>
    <scope>NUCLEOTIDE SEQUENCE</scope>
    <source>
        <strain evidence="2">CCM 4175</strain>
    </source>
</reference>
<feature type="transmembrane region" description="Helical" evidence="1">
    <location>
        <begin position="6"/>
        <end position="21"/>
    </location>
</feature>
<reference evidence="3 4" key="2">
    <citation type="submission" date="2017-06" db="EMBL/GenBank/DDBJ databases">
        <authorList>
            <consortium name="Pathogen Informatics"/>
        </authorList>
    </citation>
    <scope>NUCLEOTIDE SEQUENCE [LARGE SCALE GENOMIC DNA]</scope>
    <source>
        <strain evidence="3 4">NCTC13833</strain>
    </source>
</reference>
<reference evidence="5" key="3">
    <citation type="journal article" date="2019" name="Int. J. Syst. Evol. Microbiol.">
        <title>The Global Catalogue of Microorganisms (GCM) 10K type strain sequencing project: providing services to taxonomists for standard genome sequencing and annotation.</title>
        <authorList>
            <consortium name="The Broad Institute Genomics Platform"/>
            <consortium name="The Broad Institute Genome Sequencing Center for Infectious Disease"/>
            <person name="Wu L."/>
            <person name="Ma J."/>
        </authorList>
    </citation>
    <scope>NUCLEOTIDE SEQUENCE [LARGE SCALE GENOMIC DNA]</scope>
    <source>
        <strain evidence="5">CCM 4175</strain>
    </source>
</reference>
<dbReference type="PANTHER" id="PTHR36974:SF1">
    <property type="entry name" value="DOXX FAMILY MEMBRANE PROTEIN"/>
    <property type="match status" value="1"/>
</dbReference>
<dbReference type="PANTHER" id="PTHR36974">
    <property type="entry name" value="MEMBRANE PROTEIN-RELATED"/>
    <property type="match status" value="1"/>
</dbReference>
<proteinExistence type="predicted"/>
<dbReference type="Proteomes" id="UP000243706">
    <property type="component" value="Chromosome 1"/>
</dbReference>
<dbReference type="OrthoDB" id="327939at2"/>
<name>A0A240C898_9STAP</name>
<evidence type="ECO:0000313" key="5">
    <source>
        <dbReference type="Proteomes" id="UP000652995"/>
    </source>
</evidence>
<protein>
    <submittedName>
        <fullName evidence="3">Membrane protein</fullName>
    </submittedName>
</protein>
<keyword evidence="1" id="KW-0812">Transmembrane</keyword>
<dbReference type="EMBL" id="BMCB01000008">
    <property type="protein sequence ID" value="GGA91535.1"/>
    <property type="molecule type" value="Genomic_DNA"/>
</dbReference>
<evidence type="ECO:0000256" key="1">
    <source>
        <dbReference type="SAM" id="Phobius"/>
    </source>
</evidence>
<dbReference type="Proteomes" id="UP000652995">
    <property type="component" value="Unassembled WGS sequence"/>
</dbReference>
<keyword evidence="1" id="KW-1133">Transmembrane helix</keyword>
<evidence type="ECO:0000313" key="2">
    <source>
        <dbReference type="EMBL" id="GGA91535.1"/>
    </source>
</evidence>
<feature type="transmembrane region" description="Helical" evidence="1">
    <location>
        <begin position="41"/>
        <end position="58"/>
    </location>
</feature>
<sequence length="117" mass="13788">MKWIGRQLLAILFIGAGYLHFKRERNFRNIVPHYLPFKKEIVWITGVMELIFGIGLAIRKPGYWFKHAIIAFLWAVLPANIYMARHKLPLGDKELPQSVLYGRLPLQFVLMAWIRKL</sequence>
<organism evidence="3 4">
    <name type="scientific">Staphylococcus muscae</name>
    <dbReference type="NCBI Taxonomy" id="1294"/>
    <lineage>
        <taxon>Bacteria</taxon>
        <taxon>Bacillati</taxon>
        <taxon>Bacillota</taxon>
        <taxon>Bacilli</taxon>
        <taxon>Bacillales</taxon>
        <taxon>Staphylococcaceae</taxon>
        <taxon>Staphylococcus</taxon>
    </lineage>
</organism>
<dbReference type="AlphaFoldDB" id="A0A240C898"/>